<feature type="region of interest" description="Disordered" evidence="1">
    <location>
        <begin position="1"/>
        <end position="56"/>
    </location>
</feature>
<dbReference type="Pfam" id="PF10683">
    <property type="entry name" value="DBD_Tnp_Hermes"/>
    <property type="match status" value="1"/>
</dbReference>
<dbReference type="SUPFAM" id="SSF53098">
    <property type="entry name" value="Ribonuclease H-like"/>
    <property type="match status" value="1"/>
</dbReference>
<feature type="compositionally biased region" description="Low complexity" evidence="1">
    <location>
        <begin position="14"/>
        <end position="50"/>
    </location>
</feature>
<dbReference type="GO" id="GO:0006357">
    <property type="term" value="P:regulation of transcription by RNA polymerase II"/>
    <property type="evidence" value="ECO:0007669"/>
    <property type="project" value="TreeGrafter"/>
</dbReference>
<dbReference type="PANTHER" id="PTHR46169:SF17">
    <property type="entry name" value="HAT C-TERMINAL DIMERISATION DOMAIN-CONTAINING PROTEIN"/>
    <property type="match status" value="1"/>
</dbReference>
<dbReference type="Pfam" id="PF05699">
    <property type="entry name" value="Dimer_Tnp_hAT"/>
    <property type="match status" value="1"/>
</dbReference>
<evidence type="ECO:0000313" key="4">
    <source>
        <dbReference type="EMBL" id="CAF2109145.1"/>
    </source>
</evidence>
<protein>
    <recommendedName>
        <fullName evidence="6">BED-type domain-containing protein</fullName>
    </recommendedName>
</protein>
<dbReference type="SUPFAM" id="SSF52540">
    <property type="entry name" value="P-loop containing nucleoside triphosphate hydrolases"/>
    <property type="match status" value="1"/>
</dbReference>
<dbReference type="Proteomes" id="UP000663824">
    <property type="component" value="Unassembled WGS sequence"/>
</dbReference>
<name>A0A816U468_9BILA</name>
<gene>
    <name evidence="4" type="ORF">MBJ925_LOCUS23838</name>
</gene>
<dbReference type="InterPro" id="IPR052717">
    <property type="entry name" value="Vacuolar_transposase_reg"/>
</dbReference>
<organism evidence="4 5">
    <name type="scientific">Rotaria magnacalcarata</name>
    <dbReference type="NCBI Taxonomy" id="392030"/>
    <lineage>
        <taxon>Eukaryota</taxon>
        <taxon>Metazoa</taxon>
        <taxon>Spiralia</taxon>
        <taxon>Gnathifera</taxon>
        <taxon>Rotifera</taxon>
        <taxon>Eurotatoria</taxon>
        <taxon>Bdelloidea</taxon>
        <taxon>Philodinida</taxon>
        <taxon>Philodinidae</taxon>
        <taxon>Rotaria</taxon>
    </lineage>
</organism>
<dbReference type="GO" id="GO:0046983">
    <property type="term" value="F:protein dimerization activity"/>
    <property type="evidence" value="ECO:0007669"/>
    <property type="project" value="InterPro"/>
</dbReference>
<feature type="compositionally biased region" description="Polar residues" evidence="1">
    <location>
        <begin position="1"/>
        <end position="13"/>
    </location>
</feature>
<dbReference type="AlphaFoldDB" id="A0A816U468"/>
<dbReference type="Gene3D" id="1.10.10.1070">
    <property type="entry name" value="Zinc finger, BED domain-containing"/>
    <property type="match status" value="1"/>
</dbReference>
<dbReference type="SUPFAM" id="SSF140996">
    <property type="entry name" value="Hermes dimerisation domain"/>
    <property type="match status" value="1"/>
</dbReference>
<feature type="domain" description="HAT C-terminal dimerisation" evidence="2">
    <location>
        <begin position="664"/>
        <end position="726"/>
    </location>
</feature>
<reference evidence="4" key="1">
    <citation type="submission" date="2021-02" db="EMBL/GenBank/DDBJ databases">
        <authorList>
            <person name="Nowell W R."/>
        </authorList>
    </citation>
    <scope>NUCLEOTIDE SEQUENCE</scope>
</reference>
<evidence type="ECO:0000259" key="2">
    <source>
        <dbReference type="Pfam" id="PF05699"/>
    </source>
</evidence>
<evidence type="ECO:0000256" key="1">
    <source>
        <dbReference type="SAM" id="MobiDB-lite"/>
    </source>
</evidence>
<comment type="caution">
    <text evidence="4">The sequence shown here is derived from an EMBL/GenBank/DDBJ whole genome shotgun (WGS) entry which is preliminary data.</text>
</comment>
<accession>A0A816U468</accession>
<sequence length="944" mass="107383">MDYNQSDQHTCEPSSSISSSSTFTSSTSSLVTSTSSSSTGSGISSSTVSSNENDTREKIQHHLKYNKTEYIILDNPNSNNKKSSVCWRSFGFPAKRDINGVPQKIKNFVSCKNCFTTYSYASNSTTFLNKHNCLSSDRKPNSTLSSSYNTSSSQTLITTYGQPKTVRLPDSHSKDMKDLLVRWICKDMRPFATVDDDGFRKIAQRCVSIGAQYGNIDINQILRSSSTISSHIHELADTERARLKNLLSLATKNGSLCLCPDLWTDSNRQCSYLGITASFVDDEYHLHNIDLCCHPFPNVRKTAENIIIELEKALSRFEIFDLHGITFVSDRGANFLKALKRFQAYSCAAHRLNNIVKRCFFVNEKSKKQDDLEENVFTNDDELEEDIEALIDVTALSDIPRKALHVLQNIIECKKLVKYVKKSGINPEIKEYGGVSLKQSINVRWLSFINLLESIDRSFFSIRKVLANKKKTFAIEREVVQGLIRLLLPFKELLTKLQTSKTPSIHLVLIGIGSLRTTLSSFDMLLEYEKKNKIYFQEENLDSLDINSSNSIQEDEGLRFFRLRLSHLMEEMFSFEPIHYASNMLHPKYRHLKKTSSHDKNNCKYFIRQMMKLVIDQEKSSSTFSLHSSTNHDGESCPKKRKYFGEEYETGNVSDEYDMDDDELERYLCKRLDLTNLSDNPLDFWKNNKIEFPVLAKVACQIFSVPATSACVERSFSSAGNIVTKRDENGQLINNLVQIGAGEGKSITLGVTAAILALLGFDVHCACYSKYLSEKNYRELLLLFDSLGVAEYIRYGTINKLYEDMINRNGNVCQMVEVLISHNSNEVSKSSEPDAGAKILLIDEVDALLNKNFYGNVYTPSARLRDSSITSLVDFIWNQRILILNINEVKDSDEYKACCNRFPNWEPLILEALKDLINDVNIYTTLEYVVKEDKIVYKEQDDIA</sequence>
<dbReference type="Gene3D" id="3.40.50.300">
    <property type="entry name" value="P-loop containing nucleotide triphosphate hydrolases"/>
    <property type="match status" value="1"/>
</dbReference>
<dbReference type="GO" id="GO:0005634">
    <property type="term" value="C:nucleus"/>
    <property type="evidence" value="ECO:0007669"/>
    <property type="project" value="TreeGrafter"/>
</dbReference>
<dbReference type="InterPro" id="IPR012337">
    <property type="entry name" value="RNaseH-like_sf"/>
</dbReference>
<proteinExistence type="predicted"/>
<dbReference type="InterPro" id="IPR018473">
    <property type="entry name" value="Hermes_transposase_DNA-db"/>
</dbReference>
<dbReference type="InterPro" id="IPR008906">
    <property type="entry name" value="HATC_C_dom"/>
</dbReference>
<evidence type="ECO:0000259" key="3">
    <source>
        <dbReference type="Pfam" id="PF10683"/>
    </source>
</evidence>
<evidence type="ECO:0008006" key="6">
    <source>
        <dbReference type="Google" id="ProtNLM"/>
    </source>
</evidence>
<dbReference type="InterPro" id="IPR027417">
    <property type="entry name" value="P-loop_NTPase"/>
</dbReference>
<evidence type="ECO:0000313" key="5">
    <source>
        <dbReference type="Proteomes" id="UP000663824"/>
    </source>
</evidence>
<dbReference type="EMBL" id="CAJNRE010012308">
    <property type="protein sequence ID" value="CAF2109145.1"/>
    <property type="molecule type" value="Genomic_DNA"/>
</dbReference>
<feature type="domain" description="Hermes trasposase DNA-binding" evidence="3">
    <location>
        <begin position="181"/>
        <end position="227"/>
    </location>
</feature>
<dbReference type="PANTHER" id="PTHR46169">
    <property type="entry name" value="DNA REPLICATION-RELATED ELEMENT FACTOR, ISOFORM A"/>
    <property type="match status" value="1"/>
</dbReference>